<dbReference type="RefSeq" id="WP_004082743.1">
    <property type="nucleotide sequence ID" value="NZ_VIRB01000164.1"/>
</dbReference>
<dbReference type="OrthoDB" id="2048844at2"/>
<gene>
    <name evidence="1" type="ORF">FMM80_28480</name>
</gene>
<evidence type="ECO:0000313" key="1">
    <source>
        <dbReference type="EMBL" id="NDO72347.1"/>
    </source>
</evidence>
<comment type="caution">
    <text evidence="1">The sequence shown here is derived from an EMBL/GenBank/DDBJ whole genome shotgun (WGS) entry which is preliminary data.</text>
</comment>
<organism evidence="1 2">
    <name type="scientific">Schaedlerella arabinosiphila</name>
    <dbReference type="NCBI Taxonomy" id="2044587"/>
    <lineage>
        <taxon>Bacteria</taxon>
        <taxon>Bacillati</taxon>
        <taxon>Bacillota</taxon>
        <taxon>Clostridia</taxon>
        <taxon>Lachnospirales</taxon>
        <taxon>Lachnospiraceae</taxon>
        <taxon>Schaedlerella</taxon>
    </lineage>
</organism>
<sequence>MLGNEQTISLDVESNEYLERWLWYMKKSQKMKLAKPKHKELQRREKEENILRDYHFNTNYWKDDLNNNSLYWQSALLPVILNVDGKDEDKKRNVKILAERYKKYPSIALHEDINTIPAFEGMFKPLMKRGFISGNMEGALNDVTEVICAEMFALYSPGNYQSFLKESFNAYNNYTENSFFSKGQGETGKKEKKYEDYAVSLIKDLKEFGSYISAYQEEGRANRTPIVLIPACTTRAVDYYVIGQGNYLAAGVKTVLCNSCKTTAGGGSCFIGPDSWDDRKLNKGEELLKENTIYHGLKPGIYMQTSKERCRGALGEKEQALLVCDISPYHEKNSPNIESMVDAFSIVAHIPILEEKIYVKQCIGKNKCSKKDGFVIQKEGQERAEMKNLMANIIEHCQDRGSTTTMTESDEDAEKMEEYLKRLGLHYNSDWLYKRGEYYKEFHKTKPQRGIAPTLIDWMYIEIDYQKFMEDKKQYLV</sequence>
<dbReference type="EMBL" id="VIRB01000164">
    <property type="protein sequence ID" value="NDO72347.1"/>
    <property type="molecule type" value="Genomic_DNA"/>
</dbReference>
<protein>
    <submittedName>
        <fullName evidence="1">Uncharacterized protein</fullName>
    </submittedName>
</protein>
<dbReference type="AlphaFoldDB" id="A0A9X5CD63"/>
<accession>A0A9X5CD63</accession>
<dbReference type="Proteomes" id="UP000474104">
    <property type="component" value="Unassembled WGS sequence"/>
</dbReference>
<proteinExistence type="predicted"/>
<name>A0A9X5CD63_9FIRM</name>
<reference evidence="1 2" key="1">
    <citation type="submission" date="2019-07" db="EMBL/GenBank/DDBJ databases">
        <title>Draft genome sequences of 15 bacterial species constituting the stable defined intestinal microbiota of the GM15 gnotobiotic mouse model.</title>
        <authorList>
            <person name="Elie C."/>
            <person name="Mathieu A."/>
            <person name="Saliou A."/>
            <person name="Darnaud M."/>
            <person name="Leulier F."/>
            <person name="Tamellini A."/>
        </authorList>
    </citation>
    <scope>NUCLEOTIDE SEQUENCE [LARGE SCALE GENOMIC DNA]</scope>
    <source>
        <strain evidence="2">ASF 502</strain>
    </source>
</reference>
<evidence type="ECO:0000313" key="2">
    <source>
        <dbReference type="Proteomes" id="UP000474104"/>
    </source>
</evidence>